<dbReference type="Proteomes" id="UP000738349">
    <property type="component" value="Unassembled WGS sequence"/>
</dbReference>
<name>A0A9P9EZG2_9HYPO</name>
<proteinExistence type="predicted"/>
<gene>
    <name evidence="1" type="ORF">EDB81DRAFT_791982</name>
</gene>
<keyword evidence="2" id="KW-1185">Reference proteome</keyword>
<dbReference type="EMBL" id="JAGMUV010000007">
    <property type="protein sequence ID" value="KAH7148312.1"/>
    <property type="molecule type" value="Genomic_DNA"/>
</dbReference>
<dbReference type="AlphaFoldDB" id="A0A9P9EZG2"/>
<reference evidence="1" key="1">
    <citation type="journal article" date="2021" name="Nat. Commun.">
        <title>Genetic determinants of endophytism in the Arabidopsis root mycobiome.</title>
        <authorList>
            <person name="Mesny F."/>
            <person name="Miyauchi S."/>
            <person name="Thiergart T."/>
            <person name="Pickel B."/>
            <person name="Atanasova L."/>
            <person name="Karlsson M."/>
            <person name="Huettel B."/>
            <person name="Barry K.W."/>
            <person name="Haridas S."/>
            <person name="Chen C."/>
            <person name="Bauer D."/>
            <person name="Andreopoulos W."/>
            <person name="Pangilinan J."/>
            <person name="LaButti K."/>
            <person name="Riley R."/>
            <person name="Lipzen A."/>
            <person name="Clum A."/>
            <person name="Drula E."/>
            <person name="Henrissat B."/>
            <person name="Kohler A."/>
            <person name="Grigoriev I.V."/>
            <person name="Martin F.M."/>
            <person name="Hacquard S."/>
        </authorList>
    </citation>
    <scope>NUCLEOTIDE SEQUENCE</scope>
    <source>
        <strain evidence="1">MPI-CAGE-AT-0147</strain>
    </source>
</reference>
<evidence type="ECO:0000313" key="1">
    <source>
        <dbReference type="EMBL" id="KAH7148312.1"/>
    </source>
</evidence>
<accession>A0A9P9EZG2</accession>
<sequence>MWGAGQKFVFFLPSLPPVMLRPFAETTAVCRVSRWGMLSTLCSVVDVLFVLCSGLVHSATPRPTRGLVLG</sequence>
<organism evidence="1 2">
    <name type="scientific">Dactylonectria macrodidyma</name>
    <dbReference type="NCBI Taxonomy" id="307937"/>
    <lineage>
        <taxon>Eukaryota</taxon>
        <taxon>Fungi</taxon>
        <taxon>Dikarya</taxon>
        <taxon>Ascomycota</taxon>
        <taxon>Pezizomycotina</taxon>
        <taxon>Sordariomycetes</taxon>
        <taxon>Hypocreomycetidae</taxon>
        <taxon>Hypocreales</taxon>
        <taxon>Nectriaceae</taxon>
        <taxon>Dactylonectria</taxon>
    </lineage>
</organism>
<comment type="caution">
    <text evidence="1">The sequence shown here is derived from an EMBL/GenBank/DDBJ whole genome shotgun (WGS) entry which is preliminary data.</text>
</comment>
<protein>
    <submittedName>
        <fullName evidence="1">Uncharacterized protein</fullName>
    </submittedName>
</protein>
<evidence type="ECO:0000313" key="2">
    <source>
        <dbReference type="Proteomes" id="UP000738349"/>
    </source>
</evidence>